<name>A0ABV3SN02_9HYPH</name>
<gene>
    <name evidence="1" type="ORF">ABGN05_21050</name>
</gene>
<accession>A0ABV3SN02</accession>
<reference evidence="1 2" key="1">
    <citation type="submission" date="2024-05" db="EMBL/GenBank/DDBJ databases">
        <authorList>
            <person name="Jiang F."/>
        </authorList>
    </citation>
    <scope>NUCLEOTIDE SEQUENCE [LARGE SCALE GENOMIC DNA]</scope>
    <source>
        <strain evidence="1 2">LZ166</strain>
    </source>
</reference>
<keyword evidence="2" id="KW-1185">Reference proteome</keyword>
<dbReference type="RefSeq" id="WP_367956029.1">
    <property type="nucleotide sequence ID" value="NZ_JBDPGJ010000005.1"/>
</dbReference>
<sequence>MKINFSQTVMAPNGEELDVNLGQISVMALNAPEKEPLGLDESIRRGSLALKVKDGGEIEIKPEDAAMIRKNLPKAWAPFIVAQAAQMLDG</sequence>
<evidence type="ECO:0000313" key="2">
    <source>
        <dbReference type="Proteomes" id="UP001556692"/>
    </source>
</evidence>
<protein>
    <submittedName>
        <fullName evidence="1">Uncharacterized protein</fullName>
    </submittedName>
</protein>
<dbReference type="Proteomes" id="UP001556692">
    <property type="component" value="Unassembled WGS sequence"/>
</dbReference>
<evidence type="ECO:0000313" key="1">
    <source>
        <dbReference type="EMBL" id="MEX0408152.1"/>
    </source>
</evidence>
<proteinExistence type="predicted"/>
<dbReference type="EMBL" id="JBDPGJ010000005">
    <property type="protein sequence ID" value="MEX0408152.1"/>
    <property type="molecule type" value="Genomic_DNA"/>
</dbReference>
<comment type="caution">
    <text evidence="1">The sequence shown here is derived from an EMBL/GenBank/DDBJ whole genome shotgun (WGS) entry which is preliminary data.</text>
</comment>
<organism evidence="1 2">
    <name type="scientific">Aquibium pacificus</name>
    <dbReference type="NCBI Taxonomy" id="3153579"/>
    <lineage>
        <taxon>Bacteria</taxon>
        <taxon>Pseudomonadati</taxon>
        <taxon>Pseudomonadota</taxon>
        <taxon>Alphaproteobacteria</taxon>
        <taxon>Hyphomicrobiales</taxon>
        <taxon>Phyllobacteriaceae</taxon>
        <taxon>Aquibium</taxon>
    </lineage>
</organism>